<gene>
    <name evidence="1" type="ORF">Nkreftii_002266</name>
</gene>
<sequence>MKRTSRVSSWIFDPKHRTVTHRPSNGGKPYVVRLDRCQTSAGALRWIMEVAEQDWATDRVIASLVREFSRLLYPLANLCPSGKEDGPINVRKVIREQLDLVK</sequence>
<reference evidence="1 2" key="1">
    <citation type="journal article" date="2020" name="ISME J.">
        <title>Enrichment and physiological characterization of a novel comammox Nitrospira indicates ammonium inhibition of complete nitrification.</title>
        <authorList>
            <person name="Sakoula D."/>
            <person name="Koch H."/>
            <person name="Frank J."/>
            <person name="Jetten M.S.M."/>
            <person name="van Kessel M.A.H.J."/>
            <person name="Lucker S."/>
        </authorList>
    </citation>
    <scope>NUCLEOTIDE SEQUENCE [LARGE SCALE GENOMIC DNA]</scope>
    <source>
        <strain evidence="1">Comreactor17</strain>
    </source>
</reference>
<dbReference type="EMBL" id="CP047423">
    <property type="protein sequence ID" value="QPD04492.1"/>
    <property type="molecule type" value="Genomic_DNA"/>
</dbReference>
<dbReference type="Proteomes" id="UP000593737">
    <property type="component" value="Chromosome"/>
</dbReference>
<dbReference type="KEGG" id="nkf:Nkreftii_002266"/>
<proteinExistence type="predicted"/>
<dbReference type="AlphaFoldDB" id="A0A7S8FET5"/>
<name>A0A7S8FET5_9BACT</name>
<evidence type="ECO:0000313" key="1">
    <source>
        <dbReference type="EMBL" id="QPD04492.1"/>
    </source>
</evidence>
<evidence type="ECO:0000313" key="2">
    <source>
        <dbReference type="Proteomes" id="UP000593737"/>
    </source>
</evidence>
<accession>A0A7S8FET5</accession>
<organism evidence="1 2">
    <name type="scientific">Candidatus Nitrospira kreftii</name>
    <dbReference type="NCBI Taxonomy" id="2652173"/>
    <lineage>
        <taxon>Bacteria</taxon>
        <taxon>Pseudomonadati</taxon>
        <taxon>Nitrospirota</taxon>
        <taxon>Nitrospiria</taxon>
        <taxon>Nitrospirales</taxon>
        <taxon>Nitrospiraceae</taxon>
        <taxon>Nitrospira</taxon>
    </lineage>
</organism>
<protein>
    <submittedName>
        <fullName evidence="1">Uncharacterized protein</fullName>
    </submittedName>
</protein>